<organism evidence="3 4">
    <name type="scientific">Marinobacter suaedae</name>
    <dbReference type="NCBI Taxonomy" id="3057675"/>
    <lineage>
        <taxon>Bacteria</taxon>
        <taxon>Pseudomonadati</taxon>
        <taxon>Pseudomonadota</taxon>
        <taxon>Gammaproteobacteria</taxon>
        <taxon>Pseudomonadales</taxon>
        <taxon>Marinobacteraceae</taxon>
        <taxon>Marinobacter</taxon>
    </lineage>
</organism>
<evidence type="ECO:0000256" key="1">
    <source>
        <dbReference type="SAM" id="Phobius"/>
    </source>
</evidence>
<feature type="transmembrane region" description="Helical" evidence="1">
    <location>
        <begin position="114"/>
        <end position="136"/>
    </location>
</feature>
<accession>A0ABT8W077</accession>
<keyword evidence="1" id="KW-0812">Transmembrane</keyword>
<evidence type="ECO:0000313" key="4">
    <source>
        <dbReference type="Proteomes" id="UP001168640"/>
    </source>
</evidence>
<protein>
    <submittedName>
        <fullName evidence="3">Tripartite tricarboxylate transporter TctB family protein</fullName>
    </submittedName>
</protein>
<reference evidence="3" key="1">
    <citation type="submission" date="2023-07" db="EMBL/GenBank/DDBJ databases">
        <title>Marinobacter sp. chi1 genome sequencing and assembly.</title>
        <authorList>
            <person name="Park S."/>
        </authorList>
    </citation>
    <scope>NUCLEOTIDE SEQUENCE</scope>
    <source>
        <strain evidence="3">Chi1</strain>
    </source>
</reference>
<proteinExistence type="predicted"/>
<keyword evidence="4" id="KW-1185">Reference proteome</keyword>
<dbReference type="InterPro" id="IPR009936">
    <property type="entry name" value="DUF1468"/>
</dbReference>
<dbReference type="Proteomes" id="UP001168640">
    <property type="component" value="Unassembled WGS sequence"/>
</dbReference>
<dbReference type="Pfam" id="PF07331">
    <property type="entry name" value="TctB"/>
    <property type="match status" value="1"/>
</dbReference>
<dbReference type="RefSeq" id="WP_302909443.1">
    <property type="nucleotide sequence ID" value="NZ_JAUMIS010000001.1"/>
</dbReference>
<feature type="domain" description="DUF1468" evidence="2">
    <location>
        <begin position="8"/>
        <end position="141"/>
    </location>
</feature>
<keyword evidence="1" id="KW-1133">Transmembrane helix</keyword>
<evidence type="ECO:0000313" key="3">
    <source>
        <dbReference type="EMBL" id="MDO3721586.1"/>
    </source>
</evidence>
<comment type="caution">
    <text evidence="3">The sequence shown here is derived from an EMBL/GenBank/DDBJ whole genome shotgun (WGS) entry which is preliminary data.</text>
</comment>
<sequence length="148" mass="15605">MSNRGDRVLGLILLVLALAYGWGAQQWPEPFGGAEEVGPETFPTLLAIVLGLSSLYLMFKPDPDAEWPLGKTAAELGLAMVILVAYAFLLEPLGFIPATTLAVGALSWRMGAKLLPAFMTGLISAVVVFVIFNYGLSLSLPAGPLGAE</sequence>
<name>A0ABT8W077_9GAMM</name>
<keyword evidence="1" id="KW-0472">Membrane</keyword>
<feature type="transmembrane region" description="Helical" evidence="1">
    <location>
        <begin position="80"/>
        <end position="108"/>
    </location>
</feature>
<evidence type="ECO:0000259" key="2">
    <source>
        <dbReference type="Pfam" id="PF07331"/>
    </source>
</evidence>
<gene>
    <name evidence="3" type="ORF">QVZ43_07600</name>
</gene>
<dbReference type="EMBL" id="JAUMIS010000001">
    <property type="protein sequence ID" value="MDO3721586.1"/>
    <property type="molecule type" value="Genomic_DNA"/>
</dbReference>